<dbReference type="SUPFAM" id="SSF56655">
    <property type="entry name" value="Carbohydrate phosphatase"/>
    <property type="match status" value="1"/>
</dbReference>
<evidence type="ECO:0000313" key="11">
    <source>
        <dbReference type="EMBL" id="KJV11071.1"/>
    </source>
</evidence>
<dbReference type="PANTHER" id="PTHR20854">
    <property type="entry name" value="INOSITOL MONOPHOSPHATASE"/>
    <property type="match status" value="1"/>
</dbReference>
<dbReference type="InterPro" id="IPR033942">
    <property type="entry name" value="IMPase"/>
</dbReference>
<dbReference type="FunFam" id="3.30.540.10:FF:000003">
    <property type="entry name" value="Inositol-1-monophosphatase"/>
    <property type="match status" value="1"/>
</dbReference>
<dbReference type="EMBL" id="LAJY01000011">
    <property type="protein sequence ID" value="KJV11071.1"/>
    <property type="molecule type" value="Genomic_DNA"/>
</dbReference>
<dbReference type="GO" id="GO:0046872">
    <property type="term" value="F:metal ion binding"/>
    <property type="evidence" value="ECO:0007669"/>
    <property type="project" value="UniProtKB-KW"/>
</dbReference>
<keyword evidence="7 10" id="KW-0378">Hydrolase</keyword>
<dbReference type="EC" id="3.1.3.25" evidence="4 10"/>
<dbReference type="GO" id="GO:0006020">
    <property type="term" value="P:inositol metabolic process"/>
    <property type="evidence" value="ECO:0007669"/>
    <property type="project" value="TreeGrafter"/>
</dbReference>
<dbReference type="OrthoDB" id="9785695at2"/>
<dbReference type="Proteomes" id="UP000033774">
    <property type="component" value="Unassembled WGS sequence"/>
</dbReference>
<evidence type="ECO:0000256" key="7">
    <source>
        <dbReference type="ARBA" id="ARBA00022801"/>
    </source>
</evidence>
<protein>
    <recommendedName>
        <fullName evidence="5 10">Inositol-1-monophosphatase</fullName>
        <ecNumber evidence="4 10">3.1.3.25</ecNumber>
    </recommendedName>
</protein>
<comment type="caution">
    <text evidence="11">The sequence shown here is derived from an EMBL/GenBank/DDBJ whole genome shotgun (WGS) entry which is preliminary data.</text>
</comment>
<evidence type="ECO:0000313" key="12">
    <source>
        <dbReference type="Proteomes" id="UP000033774"/>
    </source>
</evidence>
<dbReference type="PROSITE" id="PS00629">
    <property type="entry name" value="IMP_1"/>
    <property type="match status" value="1"/>
</dbReference>
<dbReference type="AlphaFoldDB" id="A0A0F3IWM9"/>
<dbReference type="CDD" id="cd01639">
    <property type="entry name" value="IMPase"/>
    <property type="match status" value="1"/>
</dbReference>
<dbReference type="PRINTS" id="PR00377">
    <property type="entry name" value="IMPHPHTASES"/>
</dbReference>
<accession>A0A0F3IWM9</accession>
<evidence type="ECO:0000256" key="1">
    <source>
        <dbReference type="ARBA" id="ARBA00001033"/>
    </source>
</evidence>
<name>A0A0F3IWM9_9PROT</name>
<dbReference type="InterPro" id="IPR020550">
    <property type="entry name" value="Inositol_monophosphatase_CS"/>
</dbReference>
<evidence type="ECO:0000256" key="5">
    <source>
        <dbReference type="ARBA" id="ARBA00019784"/>
    </source>
</evidence>
<feature type="binding site" evidence="9">
    <location>
        <position position="91"/>
    </location>
    <ligand>
        <name>Mg(2+)</name>
        <dbReference type="ChEBI" id="CHEBI:18420"/>
        <label>1</label>
        <note>catalytic</note>
    </ligand>
</feature>
<dbReference type="InterPro" id="IPR000760">
    <property type="entry name" value="Inositol_monophosphatase-like"/>
</dbReference>
<evidence type="ECO:0000256" key="2">
    <source>
        <dbReference type="ARBA" id="ARBA00001946"/>
    </source>
</evidence>
<evidence type="ECO:0000256" key="6">
    <source>
        <dbReference type="ARBA" id="ARBA00022723"/>
    </source>
</evidence>
<comment type="cofactor">
    <cofactor evidence="2 9 10">
        <name>Mg(2+)</name>
        <dbReference type="ChEBI" id="CHEBI:18420"/>
    </cofactor>
</comment>
<feature type="binding site" evidence="9">
    <location>
        <position position="73"/>
    </location>
    <ligand>
        <name>Mg(2+)</name>
        <dbReference type="ChEBI" id="CHEBI:18420"/>
        <label>1</label>
        <note>catalytic</note>
    </ligand>
</feature>
<keyword evidence="6 9" id="KW-0479">Metal-binding</keyword>
<dbReference type="PATRIC" id="fig|552518.3.peg.155"/>
<dbReference type="PANTHER" id="PTHR20854:SF4">
    <property type="entry name" value="INOSITOL-1-MONOPHOSPHATASE-RELATED"/>
    <property type="match status" value="1"/>
</dbReference>
<comment type="catalytic activity">
    <reaction evidence="1 10">
        <text>a myo-inositol phosphate + H2O = myo-inositol + phosphate</text>
        <dbReference type="Rhea" id="RHEA:24056"/>
        <dbReference type="ChEBI" id="CHEBI:15377"/>
        <dbReference type="ChEBI" id="CHEBI:17268"/>
        <dbReference type="ChEBI" id="CHEBI:43474"/>
        <dbReference type="ChEBI" id="CHEBI:84139"/>
        <dbReference type="EC" id="3.1.3.25"/>
    </reaction>
</comment>
<reference evidence="11 12" key="1">
    <citation type="submission" date="2015-03" db="EMBL/GenBank/DDBJ databases">
        <title>Draft genome sequence of Elstera litoralis.</title>
        <authorList>
            <person name="Rahalkar M.C."/>
            <person name="Dhakephalkar P.K."/>
            <person name="Pore S.D."/>
            <person name="Arora P."/>
            <person name="Kapse N.G."/>
            <person name="Pandit P.S."/>
        </authorList>
    </citation>
    <scope>NUCLEOTIDE SEQUENCE [LARGE SCALE GENOMIC DNA]</scope>
    <source>
        <strain evidence="11 12">Dia-1</strain>
    </source>
</reference>
<dbReference type="GO" id="GO:0046854">
    <property type="term" value="P:phosphatidylinositol phosphate biosynthetic process"/>
    <property type="evidence" value="ECO:0007669"/>
    <property type="project" value="InterPro"/>
</dbReference>
<dbReference type="PROSITE" id="PS00630">
    <property type="entry name" value="IMP_2"/>
    <property type="match status" value="1"/>
</dbReference>
<evidence type="ECO:0000256" key="9">
    <source>
        <dbReference type="PIRSR" id="PIRSR600760-2"/>
    </source>
</evidence>
<feature type="binding site" evidence="9">
    <location>
        <position position="215"/>
    </location>
    <ligand>
        <name>Mg(2+)</name>
        <dbReference type="ChEBI" id="CHEBI:18420"/>
        <label>1</label>
        <note>catalytic</note>
    </ligand>
</feature>
<organism evidence="11 12">
    <name type="scientific">Elstera litoralis</name>
    <dbReference type="NCBI Taxonomy" id="552518"/>
    <lineage>
        <taxon>Bacteria</taxon>
        <taxon>Pseudomonadati</taxon>
        <taxon>Pseudomonadota</taxon>
        <taxon>Alphaproteobacteria</taxon>
        <taxon>Rhodospirillales</taxon>
        <taxon>Rhodospirillaceae</taxon>
        <taxon>Elstera</taxon>
    </lineage>
</organism>
<dbReference type="Pfam" id="PF00459">
    <property type="entry name" value="Inositol_P"/>
    <property type="match status" value="1"/>
</dbReference>
<keyword evidence="8 9" id="KW-0460">Magnesium</keyword>
<dbReference type="GO" id="GO:0008934">
    <property type="term" value="F:inositol monophosphate 1-phosphatase activity"/>
    <property type="evidence" value="ECO:0007669"/>
    <property type="project" value="InterPro"/>
</dbReference>
<proteinExistence type="inferred from homology"/>
<feature type="binding site" evidence="9">
    <location>
        <position position="89"/>
    </location>
    <ligand>
        <name>Mg(2+)</name>
        <dbReference type="ChEBI" id="CHEBI:18420"/>
        <label>1</label>
        <note>catalytic</note>
    </ligand>
</feature>
<evidence type="ECO:0000256" key="4">
    <source>
        <dbReference type="ARBA" id="ARBA00013106"/>
    </source>
</evidence>
<evidence type="ECO:0000256" key="8">
    <source>
        <dbReference type="ARBA" id="ARBA00022842"/>
    </source>
</evidence>
<feature type="binding site" evidence="9">
    <location>
        <position position="92"/>
    </location>
    <ligand>
        <name>Mg(2+)</name>
        <dbReference type="ChEBI" id="CHEBI:18420"/>
        <label>1</label>
        <note>catalytic</note>
    </ligand>
</feature>
<dbReference type="GO" id="GO:0007165">
    <property type="term" value="P:signal transduction"/>
    <property type="evidence" value="ECO:0007669"/>
    <property type="project" value="TreeGrafter"/>
</dbReference>
<dbReference type="Gene3D" id="3.40.190.80">
    <property type="match status" value="1"/>
</dbReference>
<evidence type="ECO:0000256" key="3">
    <source>
        <dbReference type="ARBA" id="ARBA00009759"/>
    </source>
</evidence>
<dbReference type="InterPro" id="IPR020583">
    <property type="entry name" value="Inositol_monoP_metal-BS"/>
</dbReference>
<keyword evidence="12" id="KW-1185">Reference proteome</keyword>
<dbReference type="Gene3D" id="3.30.540.10">
    <property type="entry name" value="Fructose-1,6-Bisphosphatase, subunit A, domain 1"/>
    <property type="match status" value="1"/>
</dbReference>
<gene>
    <name evidence="11" type="ORF">VZ95_00750</name>
</gene>
<sequence>MPTAADLNLRYAAALGIIREAGDKAADFFRRRHELVIEHKGLQDVVSIADRAAEDHIVTALRALFPDDRILGEEGGFQGGDGAGCWIIDPIDGTANFLRGIPHWCVSVGFMVGATLEIGLIYDPNVGEMFTARRGQGAFLNGAKMEVTGETDPLKARFGIGFNFKCPSSFTVGTIDRLVTAKSEFIRGGSGSLGLAYVAAGRSDGFWEKHINAWDVAAALLMITEAGGRVNDFLAGDGLHTGGEVIAATPGLFEHLAAASGFAA</sequence>
<dbReference type="RefSeq" id="WP_045774186.1">
    <property type="nucleotide sequence ID" value="NZ_LAJY01000011.1"/>
</dbReference>
<evidence type="ECO:0000256" key="10">
    <source>
        <dbReference type="RuleBase" id="RU364068"/>
    </source>
</evidence>
<comment type="similarity">
    <text evidence="3 10">Belongs to the inositol monophosphatase superfamily.</text>
</comment>